<keyword evidence="3" id="KW-1185">Reference proteome</keyword>
<feature type="compositionally biased region" description="Polar residues" evidence="1">
    <location>
        <begin position="26"/>
        <end position="35"/>
    </location>
</feature>
<accession>A0A556MZP4</accession>
<feature type="region of interest" description="Disordered" evidence="1">
    <location>
        <begin position="26"/>
        <end position="49"/>
    </location>
</feature>
<evidence type="ECO:0000313" key="3">
    <source>
        <dbReference type="Proteomes" id="UP000316008"/>
    </source>
</evidence>
<comment type="caution">
    <text evidence="2">The sequence shown here is derived from an EMBL/GenBank/DDBJ whole genome shotgun (WGS) entry which is preliminary data.</text>
</comment>
<sequence length="92" mass="10064">MKKSLNFLAICTMAVITFSCEKQENFRTNNSNNGNDQEKTIKNTPPSTLVLVPSSSRPRIAFLPDGDDFLGVTPYDVTSLRDGIFSSMGATT</sequence>
<gene>
    <name evidence="2" type="ORF">FO442_06520</name>
</gene>
<organism evidence="2 3">
    <name type="scientific">Fluviicola chungangensis</name>
    <dbReference type="NCBI Taxonomy" id="2597671"/>
    <lineage>
        <taxon>Bacteria</taxon>
        <taxon>Pseudomonadati</taxon>
        <taxon>Bacteroidota</taxon>
        <taxon>Flavobacteriia</taxon>
        <taxon>Flavobacteriales</taxon>
        <taxon>Crocinitomicaceae</taxon>
        <taxon>Fluviicola</taxon>
    </lineage>
</organism>
<dbReference type="RefSeq" id="WP_144332359.1">
    <property type="nucleotide sequence ID" value="NZ_VLPL01000003.1"/>
</dbReference>
<dbReference type="EMBL" id="VLPL01000003">
    <property type="protein sequence ID" value="TSJ45402.1"/>
    <property type="molecule type" value="Genomic_DNA"/>
</dbReference>
<evidence type="ECO:0000313" key="2">
    <source>
        <dbReference type="EMBL" id="TSJ45402.1"/>
    </source>
</evidence>
<protein>
    <submittedName>
        <fullName evidence="2">Uncharacterized protein</fullName>
    </submittedName>
</protein>
<dbReference type="AlphaFoldDB" id="A0A556MZP4"/>
<evidence type="ECO:0000256" key="1">
    <source>
        <dbReference type="SAM" id="MobiDB-lite"/>
    </source>
</evidence>
<proteinExistence type="predicted"/>
<reference evidence="2 3" key="1">
    <citation type="submission" date="2019-07" db="EMBL/GenBank/DDBJ databases">
        <authorList>
            <person name="Huq M.A."/>
        </authorList>
    </citation>
    <scope>NUCLEOTIDE SEQUENCE [LARGE SCALE GENOMIC DNA]</scope>
    <source>
        <strain evidence="2 3">MAH-3</strain>
    </source>
</reference>
<dbReference type="PROSITE" id="PS51257">
    <property type="entry name" value="PROKAR_LIPOPROTEIN"/>
    <property type="match status" value="1"/>
</dbReference>
<dbReference type="Proteomes" id="UP000316008">
    <property type="component" value="Unassembled WGS sequence"/>
</dbReference>
<name>A0A556MZP4_9FLAO</name>